<evidence type="ECO:0000313" key="4">
    <source>
        <dbReference type="Proteomes" id="UP000315133"/>
    </source>
</evidence>
<dbReference type="GO" id="GO:0005737">
    <property type="term" value="C:cytoplasm"/>
    <property type="evidence" value="ECO:0007669"/>
    <property type="project" value="TreeGrafter"/>
</dbReference>
<dbReference type="OrthoDB" id="9795501at2"/>
<dbReference type="Pfam" id="PF01370">
    <property type="entry name" value="Epimerase"/>
    <property type="match status" value="1"/>
</dbReference>
<dbReference type="RefSeq" id="WP_141819086.1">
    <property type="nucleotide sequence ID" value="NZ_BAAAIL010000002.1"/>
</dbReference>
<feature type="transmembrane region" description="Helical" evidence="1">
    <location>
        <begin position="339"/>
        <end position="361"/>
    </location>
</feature>
<comment type="caution">
    <text evidence="3">The sequence shown here is derived from an EMBL/GenBank/DDBJ whole genome shotgun (WGS) entry which is preliminary data.</text>
</comment>
<reference evidence="3 4" key="1">
    <citation type="submission" date="2019-06" db="EMBL/GenBank/DDBJ databases">
        <title>Sequencing the genomes of 1000 actinobacteria strains.</title>
        <authorList>
            <person name="Klenk H.-P."/>
        </authorList>
    </citation>
    <scope>NUCLEOTIDE SEQUENCE [LARGE SCALE GENOMIC DNA]</scope>
    <source>
        <strain evidence="3 4">DSM 12362</strain>
    </source>
</reference>
<keyword evidence="1" id="KW-0472">Membrane</keyword>
<sequence length="368" mass="38711">MSSTTAAAQRSRRHLGTPRVALTRAASRLGTTLAEQLALSGDRVVGIDASAGTAVDVDWRAGDLASPTVVGALGDVDVLVHLVWDHDLEQALREQPAARRVRLLGEARALTTAAAAAGVGHLVLVTSAMVFGARPDNPVPLPDDSPLRTSDAEGLVADMVAVEEEVAALARPHPGLRVTVVRPAALVGPGVDTMITRHFEAPRLLTLRGTRPLWTFCHAEDLGSALTTVVHEPVPDQVTVSSWGTLEQSEVEEISGMRRIELSVAAAESAADRLHRLGVVPVPASDLAYVAYPWVTEPTALGQHGWVPAYSNADCLSVLLEGVRGHHAVMARRVRSRDAVGAAAAGAASAAVAVLATAALMRRRRTRD</sequence>
<dbReference type="PANTHER" id="PTHR48079:SF6">
    <property type="entry name" value="NAD(P)-BINDING DOMAIN-CONTAINING PROTEIN-RELATED"/>
    <property type="match status" value="1"/>
</dbReference>
<dbReference type="PANTHER" id="PTHR48079">
    <property type="entry name" value="PROTEIN YEEZ"/>
    <property type="match status" value="1"/>
</dbReference>
<dbReference type="Proteomes" id="UP000315133">
    <property type="component" value="Unassembled WGS sequence"/>
</dbReference>
<protein>
    <submittedName>
        <fullName evidence="3">Nucleoside-diphosphate-sugar epimerase</fullName>
    </submittedName>
</protein>
<proteinExistence type="predicted"/>
<dbReference type="SUPFAM" id="SSF51735">
    <property type="entry name" value="NAD(P)-binding Rossmann-fold domains"/>
    <property type="match status" value="1"/>
</dbReference>
<gene>
    <name evidence="3" type="ORF">FB476_2403</name>
</gene>
<dbReference type="InterPro" id="IPR051783">
    <property type="entry name" value="NAD(P)-dependent_oxidoreduct"/>
</dbReference>
<dbReference type="AlphaFoldDB" id="A0A543KQZ0"/>
<organism evidence="3 4">
    <name type="scientific">Ornithinimicrobium humiphilum</name>
    <dbReference type="NCBI Taxonomy" id="125288"/>
    <lineage>
        <taxon>Bacteria</taxon>
        <taxon>Bacillati</taxon>
        <taxon>Actinomycetota</taxon>
        <taxon>Actinomycetes</taxon>
        <taxon>Micrococcales</taxon>
        <taxon>Ornithinimicrobiaceae</taxon>
        <taxon>Ornithinimicrobium</taxon>
    </lineage>
</organism>
<dbReference type="GO" id="GO:0004029">
    <property type="term" value="F:aldehyde dehydrogenase (NAD+) activity"/>
    <property type="evidence" value="ECO:0007669"/>
    <property type="project" value="TreeGrafter"/>
</dbReference>
<evidence type="ECO:0000259" key="2">
    <source>
        <dbReference type="Pfam" id="PF01370"/>
    </source>
</evidence>
<keyword evidence="1" id="KW-1133">Transmembrane helix</keyword>
<keyword evidence="1" id="KW-0812">Transmembrane</keyword>
<dbReference type="InterPro" id="IPR036291">
    <property type="entry name" value="NAD(P)-bd_dom_sf"/>
</dbReference>
<name>A0A543KQZ0_9MICO</name>
<dbReference type="EMBL" id="VFPU01000001">
    <property type="protein sequence ID" value="TQM97490.1"/>
    <property type="molecule type" value="Genomic_DNA"/>
</dbReference>
<accession>A0A543KQZ0</accession>
<dbReference type="InterPro" id="IPR001509">
    <property type="entry name" value="Epimerase_deHydtase"/>
</dbReference>
<keyword evidence="4" id="KW-1185">Reference proteome</keyword>
<evidence type="ECO:0000313" key="3">
    <source>
        <dbReference type="EMBL" id="TQM97490.1"/>
    </source>
</evidence>
<feature type="domain" description="NAD-dependent epimerase/dehydratase" evidence="2">
    <location>
        <begin position="29"/>
        <end position="233"/>
    </location>
</feature>
<dbReference type="Gene3D" id="3.40.50.720">
    <property type="entry name" value="NAD(P)-binding Rossmann-like Domain"/>
    <property type="match status" value="1"/>
</dbReference>
<evidence type="ECO:0000256" key="1">
    <source>
        <dbReference type="SAM" id="Phobius"/>
    </source>
</evidence>